<evidence type="ECO:0000256" key="2">
    <source>
        <dbReference type="SAM" id="SignalP"/>
    </source>
</evidence>
<gene>
    <name evidence="3" type="ORF">IOQ59_08035</name>
</gene>
<dbReference type="Pfam" id="PF10972">
    <property type="entry name" value="CsiV"/>
    <property type="match status" value="1"/>
</dbReference>
<feature type="compositionally biased region" description="Low complexity" evidence="1">
    <location>
        <begin position="180"/>
        <end position="191"/>
    </location>
</feature>
<evidence type="ECO:0000256" key="1">
    <source>
        <dbReference type="SAM" id="MobiDB-lite"/>
    </source>
</evidence>
<feature type="region of interest" description="Disordered" evidence="1">
    <location>
        <begin position="176"/>
        <end position="201"/>
    </location>
</feature>
<name>A0A8J7FCK1_9GAMM</name>
<evidence type="ECO:0000313" key="4">
    <source>
        <dbReference type="Proteomes" id="UP000640333"/>
    </source>
</evidence>
<dbReference type="Proteomes" id="UP000640333">
    <property type="component" value="Unassembled WGS sequence"/>
</dbReference>
<proteinExistence type="predicted"/>
<evidence type="ECO:0000313" key="3">
    <source>
        <dbReference type="EMBL" id="MBE9397206.1"/>
    </source>
</evidence>
<dbReference type="EMBL" id="JADEYS010000006">
    <property type="protein sequence ID" value="MBE9397206.1"/>
    <property type="molecule type" value="Genomic_DNA"/>
</dbReference>
<dbReference type="RefSeq" id="WP_193952748.1">
    <property type="nucleotide sequence ID" value="NZ_JADEYS010000006.1"/>
</dbReference>
<sequence>MNIFQKIATSLCLVAFALTATAEDTPWYQVEVLVFANEDPSVLDDEFWPQGLDVNHQRNAIRLRPPLHNSNSTFDAYELLPTSSLLFNDEKKRIARYHSYRVLYHAGWLQPVEKQKKARPIHIRAGQILDNGMYELEGYITVDRGRYLHFKPDLYHSRKLSNSESNLLRDFLNAGDQPLTSSTENSQSTSSVATEDSGLSTVTPLSTSFLNVPEFLTINMKQGRRMRSEEVHYLDHPLMGVLVLMLPVKTTGSTER</sequence>
<feature type="chain" id="PRO_5035268788" evidence="2">
    <location>
        <begin position="23"/>
        <end position="256"/>
    </location>
</feature>
<feature type="signal peptide" evidence="2">
    <location>
        <begin position="1"/>
        <end position="22"/>
    </location>
</feature>
<organism evidence="3 4">
    <name type="scientific">Pontibacterium sinense</name>
    <dbReference type="NCBI Taxonomy" id="2781979"/>
    <lineage>
        <taxon>Bacteria</taxon>
        <taxon>Pseudomonadati</taxon>
        <taxon>Pseudomonadota</taxon>
        <taxon>Gammaproteobacteria</taxon>
        <taxon>Oceanospirillales</taxon>
        <taxon>Oceanospirillaceae</taxon>
        <taxon>Pontibacterium</taxon>
    </lineage>
</organism>
<reference evidence="3" key="1">
    <citation type="submission" date="2020-10" db="EMBL/GenBank/DDBJ databases">
        <title>Bacterium isolated from coastal waters sediment.</title>
        <authorList>
            <person name="Chen R.-J."/>
            <person name="Lu D.-C."/>
            <person name="Zhu K.-L."/>
            <person name="Du Z.-J."/>
        </authorList>
    </citation>
    <scope>NUCLEOTIDE SEQUENCE</scope>
    <source>
        <strain evidence="3">N1Y112</strain>
    </source>
</reference>
<dbReference type="InterPro" id="IPR021241">
    <property type="entry name" value="CsiV"/>
</dbReference>
<keyword evidence="4" id="KW-1185">Reference proteome</keyword>
<keyword evidence="2" id="KW-0732">Signal</keyword>
<comment type="caution">
    <text evidence="3">The sequence shown here is derived from an EMBL/GenBank/DDBJ whole genome shotgun (WGS) entry which is preliminary data.</text>
</comment>
<dbReference type="AlphaFoldDB" id="A0A8J7FCK1"/>
<feature type="compositionally biased region" description="Polar residues" evidence="1">
    <location>
        <begin position="192"/>
        <end position="201"/>
    </location>
</feature>
<protein>
    <submittedName>
        <fullName evidence="3">Peptidoglycan binding protein CsiV</fullName>
    </submittedName>
</protein>
<accession>A0A8J7FCK1</accession>